<evidence type="ECO:0000256" key="2">
    <source>
        <dbReference type="ARBA" id="ARBA00023004"/>
    </source>
</evidence>
<name>A0A845LGH4_HELGE</name>
<evidence type="ECO:0000313" key="6">
    <source>
        <dbReference type="Proteomes" id="UP000471031"/>
    </source>
</evidence>
<evidence type="ECO:0000256" key="1">
    <source>
        <dbReference type="ARBA" id="ARBA00022723"/>
    </source>
</evidence>
<dbReference type="InterPro" id="IPR017900">
    <property type="entry name" value="4Fe4S_Fe_S_CS"/>
</dbReference>
<evidence type="ECO:0000259" key="4">
    <source>
        <dbReference type="PROSITE" id="PS51379"/>
    </source>
</evidence>
<reference evidence="5 6" key="1">
    <citation type="submission" date="2020-01" db="EMBL/GenBank/DDBJ databases">
        <title>Whole genome sequence of Heliobacterium gestii DSM 11169.</title>
        <authorList>
            <person name="Kyndt J.A."/>
            <person name="Meyer T.E."/>
        </authorList>
    </citation>
    <scope>NUCLEOTIDE SEQUENCE [LARGE SCALE GENOMIC DNA]</scope>
    <source>
        <strain evidence="5 6">DSM 11169</strain>
    </source>
</reference>
<dbReference type="Pfam" id="PF12838">
    <property type="entry name" value="Fer4_7"/>
    <property type="match status" value="1"/>
</dbReference>
<evidence type="ECO:0000313" key="5">
    <source>
        <dbReference type="EMBL" id="MZP42573.1"/>
    </source>
</evidence>
<keyword evidence="6" id="KW-1185">Reference proteome</keyword>
<keyword evidence="2" id="KW-0408">Iron</keyword>
<sequence length="109" mass="11910">MVVLIDRDLCNGCGGGYRCANICPGNLLTPGEDGKIQFREPSLCWDCTACLKVCPRGALVLRLPNGDDGTDGAILKASMGKDTIRWTIRFADGRIKVLEVLNRRIPVDF</sequence>
<keyword evidence="3" id="KW-0411">Iron-sulfur</keyword>
<comment type="caution">
    <text evidence="5">The sequence shown here is derived from an EMBL/GenBank/DDBJ whole genome shotgun (WGS) entry which is preliminary data.</text>
</comment>
<organism evidence="5 6">
    <name type="scientific">Heliomicrobium gestii</name>
    <name type="common">Heliobacterium gestii</name>
    <dbReference type="NCBI Taxonomy" id="2699"/>
    <lineage>
        <taxon>Bacteria</taxon>
        <taxon>Bacillati</taxon>
        <taxon>Bacillota</taxon>
        <taxon>Clostridia</taxon>
        <taxon>Eubacteriales</taxon>
        <taxon>Heliobacteriaceae</taxon>
        <taxon>Heliomicrobium</taxon>
    </lineage>
</organism>
<dbReference type="GO" id="GO:0046872">
    <property type="term" value="F:metal ion binding"/>
    <property type="evidence" value="ECO:0007669"/>
    <property type="project" value="UniProtKB-KW"/>
</dbReference>
<feature type="domain" description="4Fe-4S ferredoxin-type" evidence="4">
    <location>
        <begin position="34"/>
        <end position="64"/>
    </location>
</feature>
<dbReference type="GO" id="GO:0051536">
    <property type="term" value="F:iron-sulfur cluster binding"/>
    <property type="evidence" value="ECO:0007669"/>
    <property type="project" value="UniProtKB-KW"/>
</dbReference>
<dbReference type="PROSITE" id="PS51379">
    <property type="entry name" value="4FE4S_FER_2"/>
    <property type="match status" value="2"/>
</dbReference>
<proteinExistence type="predicted"/>
<feature type="domain" description="4Fe-4S ferredoxin-type" evidence="4">
    <location>
        <begin position="1"/>
        <end position="33"/>
    </location>
</feature>
<dbReference type="SUPFAM" id="SSF54862">
    <property type="entry name" value="4Fe-4S ferredoxins"/>
    <property type="match status" value="1"/>
</dbReference>
<dbReference type="AlphaFoldDB" id="A0A845LGH4"/>
<dbReference type="Gene3D" id="3.30.70.20">
    <property type="match status" value="1"/>
</dbReference>
<evidence type="ECO:0000256" key="3">
    <source>
        <dbReference type="ARBA" id="ARBA00023014"/>
    </source>
</evidence>
<accession>A0A845LGH4</accession>
<dbReference type="Proteomes" id="UP000471031">
    <property type="component" value="Unassembled WGS sequence"/>
</dbReference>
<gene>
    <name evidence="5" type="ORF">GTO89_05920</name>
</gene>
<dbReference type="EMBL" id="WXEX01000004">
    <property type="protein sequence ID" value="MZP42573.1"/>
    <property type="molecule type" value="Genomic_DNA"/>
</dbReference>
<keyword evidence="1" id="KW-0479">Metal-binding</keyword>
<dbReference type="PROSITE" id="PS00198">
    <property type="entry name" value="4FE4S_FER_1"/>
    <property type="match status" value="1"/>
</dbReference>
<protein>
    <submittedName>
        <fullName evidence="5">4Fe-4S dicluster domain-containing protein</fullName>
    </submittedName>
</protein>
<dbReference type="InterPro" id="IPR017896">
    <property type="entry name" value="4Fe4S_Fe-S-bd"/>
</dbReference>
<dbReference type="OrthoDB" id="9807879at2"/>
<dbReference type="RefSeq" id="WP_161261139.1">
    <property type="nucleotide sequence ID" value="NZ_JAFBDC010000003.1"/>
</dbReference>